<evidence type="ECO:0000256" key="4">
    <source>
        <dbReference type="ARBA" id="ARBA00022723"/>
    </source>
</evidence>
<dbReference type="PANTHER" id="PTHR24305:SF157">
    <property type="entry name" value="N-ACETYLTRYPTOPHAN 6-HYDROXYLASE IVOC-RELATED"/>
    <property type="match status" value="1"/>
</dbReference>
<sequence length="509" mass="56566">MDAVPGSLSWVHIAATIALLFPSFAIYRLFFHPLAKFPGPKLAAITRYVEAYYDVMCGGQYTFKIAEMHKKYGPIVRISPYELHVNDPTFFEKLYNREGHWNKYDWAYDAHGTPLSTLSSIDHNVHKYRRAAMNPFFSKANVINRQSSVQGLVSKLCHRLDDLATNSKRSHIKLGAALGALTRDVATEFLLGKSFGNLDADDFRAGVGNTLQESGAIWRTTKHLRWYGSVIKAVPLSLVKKMGDQGIIECLGFVEQDMAKTTEALRSTSTSGKTNQNPPPTVVSAIMGSDLPPAEKTAKRLIDEVITVAGAAFETTAYTLSVTLYNVYSNPQILQRLRAELLSAGLSKSEANVAELERLPYLTAVLSEGLRFSPALATRMARVAPDRDLVYAKERIPAGTPVGMTTLLMHTDPEVYPDPMRFDPDRWMDAEARKGMDKAYAPFGRGTRICIGMHLAWLELYLVVAAIVQRFDFEFDADAAKDITWVSDMFTIGTAARNGLKAVITRHED</sequence>
<evidence type="ECO:0000256" key="7">
    <source>
        <dbReference type="ARBA" id="ARBA00023033"/>
    </source>
</evidence>
<accession>A0A4Q4ST95</accession>
<keyword evidence="3 8" id="KW-0349">Heme</keyword>
<evidence type="ECO:0000313" key="12">
    <source>
        <dbReference type="Proteomes" id="UP000293360"/>
    </source>
</evidence>
<proteinExistence type="inferred from homology"/>
<evidence type="ECO:0000256" key="2">
    <source>
        <dbReference type="ARBA" id="ARBA00010617"/>
    </source>
</evidence>
<reference evidence="11 12" key="1">
    <citation type="submission" date="2018-06" db="EMBL/GenBank/DDBJ databases">
        <title>Complete Genomes of Monosporascus.</title>
        <authorList>
            <person name="Robinson A.J."/>
            <person name="Natvig D.O."/>
        </authorList>
    </citation>
    <scope>NUCLEOTIDE SEQUENCE [LARGE SCALE GENOMIC DNA]</scope>
    <source>
        <strain evidence="11 12">CBS 110550</strain>
    </source>
</reference>
<comment type="similarity">
    <text evidence="2 9">Belongs to the cytochrome P450 family.</text>
</comment>
<dbReference type="InterPro" id="IPR002403">
    <property type="entry name" value="Cyt_P450_E_grp-IV"/>
</dbReference>
<dbReference type="GO" id="GO:0004497">
    <property type="term" value="F:monooxygenase activity"/>
    <property type="evidence" value="ECO:0007669"/>
    <property type="project" value="UniProtKB-KW"/>
</dbReference>
<dbReference type="GO" id="GO:0016705">
    <property type="term" value="F:oxidoreductase activity, acting on paired donors, with incorporation or reduction of molecular oxygen"/>
    <property type="evidence" value="ECO:0007669"/>
    <property type="project" value="InterPro"/>
</dbReference>
<dbReference type="Gene3D" id="1.10.630.10">
    <property type="entry name" value="Cytochrome P450"/>
    <property type="match status" value="1"/>
</dbReference>
<dbReference type="EMBL" id="QJNU01001212">
    <property type="protein sequence ID" value="RYO78253.1"/>
    <property type="molecule type" value="Genomic_DNA"/>
</dbReference>
<dbReference type="GO" id="GO:0005506">
    <property type="term" value="F:iron ion binding"/>
    <property type="evidence" value="ECO:0007669"/>
    <property type="project" value="InterPro"/>
</dbReference>
<keyword evidence="7 9" id="KW-0503">Monooxygenase</keyword>
<dbReference type="AlphaFoldDB" id="A0A4Q4ST95"/>
<dbReference type="SUPFAM" id="SSF48264">
    <property type="entry name" value="Cytochrome P450"/>
    <property type="match status" value="1"/>
</dbReference>
<dbReference type="InterPro" id="IPR017972">
    <property type="entry name" value="Cyt_P450_CS"/>
</dbReference>
<keyword evidence="10" id="KW-0472">Membrane</keyword>
<dbReference type="PANTHER" id="PTHR24305">
    <property type="entry name" value="CYTOCHROME P450"/>
    <property type="match status" value="1"/>
</dbReference>
<organism evidence="11 12">
    <name type="scientific">Monosporascus ibericus</name>
    <dbReference type="NCBI Taxonomy" id="155417"/>
    <lineage>
        <taxon>Eukaryota</taxon>
        <taxon>Fungi</taxon>
        <taxon>Dikarya</taxon>
        <taxon>Ascomycota</taxon>
        <taxon>Pezizomycotina</taxon>
        <taxon>Sordariomycetes</taxon>
        <taxon>Xylariomycetidae</taxon>
        <taxon>Xylariales</taxon>
        <taxon>Xylariales incertae sedis</taxon>
        <taxon>Monosporascus</taxon>
    </lineage>
</organism>
<dbReference type="STRING" id="155417.A0A4Q4ST95"/>
<keyword evidence="6 8" id="KW-0408">Iron</keyword>
<evidence type="ECO:0000256" key="5">
    <source>
        <dbReference type="ARBA" id="ARBA00023002"/>
    </source>
</evidence>
<keyword evidence="10" id="KW-1133">Transmembrane helix</keyword>
<evidence type="ECO:0000256" key="3">
    <source>
        <dbReference type="ARBA" id="ARBA00022617"/>
    </source>
</evidence>
<name>A0A4Q4ST95_9PEZI</name>
<dbReference type="CDD" id="cd11062">
    <property type="entry name" value="CYP58-like"/>
    <property type="match status" value="1"/>
</dbReference>
<gene>
    <name evidence="11" type="ORF">DL764_010133</name>
</gene>
<feature type="binding site" description="axial binding residue" evidence="8">
    <location>
        <position position="450"/>
    </location>
    <ligand>
        <name>heme</name>
        <dbReference type="ChEBI" id="CHEBI:30413"/>
    </ligand>
    <ligandPart>
        <name>Fe</name>
        <dbReference type="ChEBI" id="CHEBI:18248"/>
    </ligandPart>
</feature>
<dbReference type="InterPro" id="IPR050121">
    <property type="entry name" value="Cytochrome_P450_monoxygenase"/>
</dbReference>
<evidence type="ECO:0000256" key="1">
    <source>
        <dbReference type="ARBA" id="ARBA00001971"/>
    </source>
</evidence>
<keyword evidence="4 8" id="KW-0479">Metal-binding</keyword>
<dbReference type="GO" id="GO:0020037">
    <property type="term" value="F:heme binding"/>
    <property type="evidence" value="ECO:0007669"/>
    <property type="project" value="InterPro"/>
</dbReference>
<dbReference type="OrthoDB" id="3945418at2759"/>
<keyword evidence="5 9" id="KW-0560">Oxidoreductase</keyword>
<evidence type="ECO:0000256" key="6">
    <source>
        <dbReference type="ARBA" id="ARBA00023004"/>
    </source>
</evidence>
<evidence type="ECO:0000256" key="8">
    <source>
        <dbReference type="PIRSR" id="PIRSR602403-1"/>
    </source>
</evidence>
<feature type="transmembrane region" description="Helical" evidence="10">
    <location>
        <begin position="12"/>
        <end position="31"/>
    </location>
</feature>
<comment type="cofactor">
    <cofactor evidence="1 8">
        <name>heme</name>
        <dbReference type="ChEBI" id="CHEBI:30413"/>
    </cofactor>
</comment>
<dbReference type="InterPro" id="IPR001128">
    <property type="entry name" value="Cyt_P450"/>
</dbReference>
<dbReference type="Proteomes" id="UP000293360">
    <property type="component" value="Unassembled WGS sequence"/>
</dbReference>
<protein>
    <recommendedName>
        <fullName evidence="13">Trichodiene oxygenase</fullName>
    </recommendedName>
</protein>
<evidence type="ECO:0000256" key="9">
    <source>
        <dbReference type="RuleBase" id="RU000461"/>
    </source>
</evidence>
<evidence type="ECO:0000256" key="10">
    <source>
        <dbReference type="SAM" id="Phobius"/>
    </source>
</evidence>
<dbReference type="InterPro" id="IPR036396">
    <property type="entry name" value="Cyt_P450_sf"/>
</dbReference>
<evidence type="ECO:0000313" key="11">
    <source>
        <dbReference type="EMBL" id="RYO78253.1"/>
    </source>
</evidence>
<dbReference type="PRINTS" id="PR00385">
    <property type="entry name" value="P450"/>
</dbReference>
<keyword evidence="12" id="KW-1185">Reference proteome</keyword>
<dbReference type="PRINTS" id="PR00465">
    <property type="entry name" value="EP450IV"/>
</dbReference>
<evidence type="ECO:0008006" key="13">
    <source>
        <dbReference type="Google" id="ProtNLM"/>
    </source>
</evidence>
<keyword evidence="10" id="KW-0812">Transmembrane</keyword>
<dbReference type="Pfam" id="PF00067">
    <property type="entry name" value="p450"/>
    <property type="match status" value="1"/>
</dbReference>
<dbReference type="PROSITE" id="PS00086">
    <property type="entry name" value="CYTOCHROME_P450"/>
    <property type="match status" value="1"/>
</dbReference>
<comment type="caution">
    <text evidence="11">The sequence shown here is derived from an EMBL/GenBank/DDBJ whole genome shotgun (WGS) entry which is preliminary data.</text>
</comment>